<name>A0A8J2VNG8_9BACL</name>
<dbReference type="SUPFAM" id="SSF54001">
    <property type="entry name" value="Cysteine proteinases"/>
    <property type="match status" value="1"/>
</dbReference>
<dbReference type="EMBL" id="BMIR01000002">
    <property type="protein sequence ID" value="GGE30721.1"/>
    <property type="molecule type" value="Genomic_DNA"/>
</dbReference>
<dbReference type="PANTHER" id="PTHR10363:SF2">
    <property type="entry name" value="BLEOMYCIN HYDROLASE"/>
    <property type="match status" value="1"/>
</dbReference>
<dbReference type="InterPro" id="IPR000169">
    <property type="entry name" value="Pept_cys_AS"/>
</dbReference>
<dbReference type="GO" id="GO:0009636">
    <property type="term" value="P:response to toxic substance"/>
    <property type="evidence" value="ECO:0007669"/>
    <property type="project" value="TreeGrafter"/>
</dbReference>
<dbReference type="GO" id="GO:0006508">
    <property type="term" value="P:proteolysis"/>
    <property type="evidence" value="ECO:0007669"/>
    <property type="project" value="UniProtKB-KW"/>
</dbReference>
<dbReference type="PANTHER" id="PTHR10363">
    <property type="entry name" value="BLEOMYCIN HYDROLASE"/>
    <property type="match status" value="1"/>
</dbReference>
<evidence type="ECO:0000256" key="3">
    <source>
        <dbReference type="ARBA" id="ARBA00022807"/>
    </source>
</evidence>
<evidence type="ECO:0000313" key="4">
    <source>
        <dbReference type="EMBL" id="GGE30721.1"/>
    </source>
</evidence>
<dbReference type="Proteomes" id="UP000628775">
    <property type="component" value="Unassembled WGS sequence"/>
</dbReference>
<proteinExistence type="predicted"/>
<evidence type="ECO:0000256" key="2">
    <source>
        <dbReference type="ARBA" id="ARBA00022801"/>
    </source>
</evidence>
<dbReference type="GO" id="GO:0043418">
    <property type="term" value="P:homocysteine catabolic process"/>
    <property type="evidence" value="ECO:0007669"/>
    <property type="project" value="TreeGrafter"/>
</dbReference>
<dbReference type="InterPro" id="IPR004134">
    <property type="entry name" value="Peptidase_C1B"/>
</dbReference>
<dbReference type="GO" id="GO:0070005">
    <property type="term" value="F:cysteine-type aminopeptidase activity"/>
    <property type="evidence" value="ECO:0007669"/>
    <property type="project" value="InterPro"/>
</dbReference>
<organism evidence="4 5">
    <name type="scientific">Pullulanibacillus camelliae</name>
    <dbReference type="NCBI Taxonomy" id="1707096"/>
    <lineage>
        <taxon>Bacteria</taxon>
        <taxon>Bacillati</taxon>
        <taxon>Bacillota</taxon>
        <taxon>Bacilli</taxon>
        <taxon>Bacillales</taxon>
        <taxon>Sporolactobacillaceae</taxon>
        <taxon>Pullulanibacillus</taxon>
    </lineage>
</organism>
<keyword evidence="3" id="KW-0788">Thiol protease</keyword>
<accession>A0A8J2VNG8</accession>
<reference evidence="4" key="2">
    <citation type="submission" date="2020-09" db="EMBL/GenBank/DDBJ databases">
        <authorList>
            <person name="Sun Q."/>
            <person name="Zhou Y."/>
        </authorList>
    </citation>
    <scope>NUCLEOTIDE SEQUENCE</scope>
    <source>
        <strain evidence="4">CGMCC 1.15371</strain>
    </source>
</reference>
<dbReference type="Gene3D" id="3.90.70.10">
    <property type="entry name" value="Cysteine proteinases"/>
    <property type="match status" value="1"/>
</dbReference>
<keyword evidence="2" id="KW-0378">Hydrolase</keyword>
<dbReference type="InterPro" id="IPR038765">
    <property type="entry name" value="Papain-like_cys_pep_sf"/>
</dbReference>
<evidence type="ECO:0008006" key="6">
    <source>
        <dbReference type="Google" id="ProtNLM"/>
    </source>
</evidence>
<keyword evidence="1" id="KW-0645">Protease</keyword>
<reference evidence="4" key="1">
    <citation type="journal article" date="2014" name="Int. J. Syst. Evol. Microbiol.">
        <title>Complete genome sequence of Corynebacterium casei LMG S-19264T (=DSM 44701T), isolated from a smear-ripened cheese.</title>
        <authorList>
            <consortium name="US DOE Joint Genome Institute (JGI-PGF)"/>
            <person name="Walter F."/>
            <person name="Albersmeier A."/>
            <person name="Kalinowski J."/>
            <person name="Ruckert C."/>
        </authorList>
    </citation>
    <scope>NUCLEOTIDE SEQUENCE</scope>
    <source>
        <strain evidence="4">CGMCC 1.15371</strain>
    </source>
</reference>
<dbReference type="Pfam" id="PF03051">
    <property type="entry name" value="Peptidase_C1_2"/>
    <property type="match status" value="1"/>
</dbReference>
<protein>
    <recommendedName>
        <fullName evidence="6">Aminopeptidase</fullName>
    </recommendedName>
</protein>
<dbReference type="PROSITE" id="PS00139">
    <property type="entry name" value="THIOL_PROTEASE_CYS"/>
    <property type="match status" value="1"/>
</dbReference>
<keyword evidence="5" id="KW-1185">Reference proteome</keyword>
<gene>
    <name evidence="4" type="ORF">GCM10011391_06700</name>
</gene>
<evidence type="ECO:0000256" key="1">
    <source>
        <dbReference type="ARBA" id="ARBA00022670"/>
    </source>
</evidence>
<dbReference type="AlphaFoldDB" id="A0A8J2VNG8"/>
<dbReference type="GO" id="GO:0005737">
    <property type="term" value="C:cytoplasm"/>
    <property type="evidence" value="ECO:0007669"/>
    <property type="project" value="TreeGrafter"/>
</dbReference>
<evidence type="ECO:0000313" key="5">
    <source>
        <dbReference type="Proteomes" id="UP000628775"/>
    </source>
</evidence>
<sequence length="237" mass="27156">MTKNITMQNIEQYSQQLREENEKHPLMNAVIKNGIDAVAEQPEAVVAMNHVFSEEIKTGRVSNQKQSGRCWMFAALNTFHHKINPLFKLKDFELSQNYTNFWDKFEKANFFLESVITTAEEPLNGRLVSWILATPQQDGGQWDMLVSLINKYGVVPKQVMPETFQSETSARLNSLLNTKLREAAVKLRALCQKRASEKDLQQAKEAILSDVYKILSYSLGEPPKTFDFEYRDTDGVS</sequence>
<comment type="caution">
    <text evidence="4">The sequence shown here is derived from an EMBL/GenBank/DDBJ whole genome shotgun (WGS) entry which is preliminary data.</text>
</comment>